<feature type="coiled-coil region" evidence="1">
    <location>
        <begin position="330"/>
        <end position="385"/>
    </location>
</feature>
<evidence type="ECO:0000313" key="3">
    <source>
        <dbReference type="EMBL" id="ABJ88335.1"/>
    </source>
</evidence>
<dbReference type="AlphaFoldDB" id="Q01PT5"/>
<dbReference type="HOGENOM" id="CLU_658721_0_0_0"/>
<organism evidence="3">
    <name type="scientific">Solibacter usitatus (strain Ellin6076)</name>
    <dbReference type="NCBI Taxonomy" id="234267"/>
    <lineage>
        <taxon>Bacteria</taxon>
        <taxon>Pseudomonadati</taxon>
        <taxon>Acidobacteriota</taxon>
        <taxon>Terriglobia</taxon>
        <taxon>Bryobacterales</taxon>
        <taxon>Solibacteraceae</taxon>
        <taxon>Candidatus Solibacter</taxon>
    </lineage>
</organism>
<evidence type="ECO:0000256" key="1">
    <source>
        <dbReference type="SAM" id="Coils"/>
    </source>
</evidence>
<dbReference type="InParanoid" id="Q01PT5"/>
<dbReference type="InterPro" id="IPR006342">
    <property type="entry name" value="FkbM_mtfrase"/>
</dbReference>
<dbReference type="Pfam" id="PF05050">
    <property type="entry name" value="Methyltransf_21"/>
    <property type="match status" value="1"/>
</dbReference>
<accession>Q01PT5</accession>
<evidence type="ECO:0000259" key="2">
    <source>
        <dbReference type="Pfam" id="PF05050"/>
    </source>
</evidence>
<dbReference type="InterPro" id="IPR029063">
    <property type="entry name" value="SAM-dependent_MTases_sf"/>
</dbReference>
<reference evidence="3" key="1">
    <citation type="submission" date="2006-10" db="EMBL/GenBank/DDBJ databases">
        <title>Complete sequence of Solibacter usitatus Ellin6076.</title>
        <authorList>
            <consortium name="US DOE Joint Genome Institute"/>
            <person name="Copeland A."/>
            <person name="Lucas S."/>
            <person name="Lapidus A."/>
            <person name="Barry K."/>
            <person name="Detter J.C."/>
            <person name="Glavina del Rio T."/>
            <person name="Hammon N."/>
            <person name="Israni S."/>
            <person name="Dalin E."/>
            <person name="Tice H."/>
            <person name="Pitluck S."/>
            <person name="Thompson L.S."/>
            <person name="Brettin T."/>
            <person name="Bruce D."/>
            <person name="Han C."/>
            <person name="Tapia R."/>
            <person name="Gilna P."/>
            <person name="Schmutz J."/>
            <person name="Larimer F."/>
            <person name="Land M."/>
            <person name="Hauser L."/>
            <person name="Kyrpides N."/>
            <person name="Mikhailova N."/>
            <person name="Janssen P.H."/>
            <person name="Kuske C.R."/>
            <person name="Richardson P."/>
        </authorList>
    </citation>
    <scope>NUCLEOTIDE SEQUENCE</scope>
    <source>
        <strain evidence="3">Ellin6076</strain>
    </source>
</reference>
<dbReference type="KEGG" id="sus:Acid_7427"/>
<protein>
    <recommendedName>
        <fullName evidence="2">Methyltransferase FkbM domain-containing protein</fullName>
    </recommendedName>
</protein>
<name>Q01PT5_SOLUE</name>
<keyword evidence="1" id="KW-0175">Coiled coil</keyword>
<sequence>MTRFVVNQGVLRDQPFSLVDVGASGGIEQHWRHFGSSLEAVGFDPLFSEVERLNKAEQNSRVRYVASRVGYRELPALTADAGFDADPYPRTSTVRAWEILNCNYTNTYFDQTHGGGLTSELIELDDFFEPDLDRVDFIKVDTDGDDFAVLLGARKLLSGTGPLGLAVETSLVGRMSPYANLFSNVDAYLRSLGYSVFAIEPRLHSRAALPRPFRWFQPADTHGGQSRWADTLFFRDVCLPGYEARFHVTLTAQKLLKLCCAFELFHLEDCAAEVLLKFRDRIRPLVDVDHCLDLLTPPLPDGRLVSYPEYIDSFEKNVARFYSGTGTPADLKAAEKCDRLQLRLDDLEKQLAHRDDQNRLLDAALTDLKAQLEKAEQERAGLRHSIDSSLALRAARLLPPLPLRLRSLLTKRPHSIV</sequence>
<dbReference type="STRING" id="234267.Acid_7427"/>
<feature type="domain" description="Methyltransferase FkbM" evidence="2">
    <location>
        <begin position="113"/>
        <end position="195"/>
    </location>
</feature>
<dbReference type="Gene3D" id="3.40.50.150">
    <property type="entry name" value="Vaccinia Virus protein VP39"/>
    <property type="match status" value="1"/>
</dbReference>
<dbReference type="OrthoDB" id="292760at2"/>
<proteinExistence type="predicted"/>
<dbReference type="SUPFAM" id="SSF53335">
    <property type="entry name" value="S-adenosyl-L-methionine-dependent methyltransferases"/>
    <property type="match status" value="1"/>
</dbReference>
<gene>
    <name evidence="3" type="ordered locus">Acid_7427</name>
</gene>
<dbReference type="EMBL" id="CP000473">
    <property type="protein sequence ID" value="ABJ88335.1"/>
    <property type="molecule type" value="Genomic_DNA"/>
</dbReference>